<gene>
    <name evidence="1" type="ordered locus">AM1_3260</name>
</gene>
<dbReference type="EMBL" id="CP000828">
    <property type="protein sequence ID" value="ABW28256.1"/>
    <property type="molecule type" value="Genomic_DNA"/>
</dbReference>
<accession>B0CFV2</accession>
<dbReference type="AlphaFoldDB" id="B0CFV2"/>
<keyword evidence="2" id="KW-1185">Reference proteome</keyword>
<reference evidence="1 2" key="1">
    <citation type="journal article" date="2008" name="Proc. Natl. Acad. Sci. U.S.A.">
        <title>Niche adaptation and genome expansion in the chlorophyll d-producing cyanobacterium Acaryochloris marina.</title>
        <authorList>
            <person name="Swingley W.D."/>
            <person name="Chen M."/>
            <person name="Cheung P.C."/>
            <person name="Conrad A.L."/>
            <person name="Dejesa L.C."/>
            <person name="Hao J."/>
            <person name="Honchak B.M."/>
            <person name="Karbach L.E."/>
            <person name="Kurdoglu A."/>
            <person name="Lahiri S."/>
            <person name="Mastrian S.D."/>
            <person name="Miyashita H."/>
            <person name="Page L."/>
            <person name="Ramakrishna P."/>
            <person name="Satoh S."/>
            <person name="Sattley W.M."/>
            <person name="Shimada Y."/>
            <person name="Taylor H.L."/>
            <person name="Tomo T."/>
            <person name="Tsuchiya T."/>
            <person name="Wang Z.T."/>
            <person name="Raymond J."/>
            <person name="Mimuro M."/>
            <person name="Blankenship R.E."/>
            <person name="Touchman J.W."/>
        </authorList>
    </citation>
    <scope>NUCLEOTIDE SEQUENCE [LARGE SCALE GENOMIC DNA]</scope>
    <source>
        <strain evidence="2">MBIC 11017</strain>
    </source>
</reference>
<protein>
    <submittedName>
        <fullName evidence="1">Uncharacterized protein</fullName>
    </submittedName>
</protein>
<proteinExistence type="predicted"/>
<organism evidence="1 2">
    <name type="scientific">Acaryochloris marina (strain MBIC 11017)</name>
    <dbReference type="NCBI Taxonomy" id="329726"/>
    <lineage>
        <taxon>Bacteria</taxon>
        <taxon>Bacillati</taxon>
        <taxon>Cyanobacteriota</taxon>
        <taxon>Cyanophyceae</taxon>
        <taxon>Acaryochloridales</taxon>
        <taxon>Acaryochloridaceae</taxon>
        <taxon>Acaryochloris</taxon>
    </lineage>
</organism>
<name>B0CFV2_ACAM1</name>
<dbReference type="KEGG" id="amr:AM1_3260"/>
<evidence type="ECO:0000313" key="1">
    <source>
        <dbReference type="EMBL" id="ABW28256.1"/>
    </source>
</evidence>
<dbReference type="Proteomes" id="UP000000268">
    <property type="component" value="Chromosome"/>
</dbReference>
<dbReference type="HOGENOM" id="CLU_3338735_0_0_3"/>
<evidence type="ECO:0000313" key="2">
    <source>
        <dbReference type="Proteomes" id="UP000000268"/>
    </source>
</evidence>
<sequence>MDERLIVLHCISIGDIRIGWYLRPEASFKRLMQTESN</sequence>